<dbReference type="SUPFAM" id="SSF52172">
    <property type="entry name" value="CheY-like"/>
    <property type="match status" value="1"/>
</dbReference>
<evidence type="ECO:0000256" key="7">
    <source>
        <dbReference type="PROSITE-ProRule" id="PRU01091"/>
    </source>
</evidence>
<sequence length="223" mass="26003">MKIMIVEDDPVIRDLVEESLIRWGFETIKVINYELILQDFKQSNPHLVLMDINLPTFDGFYWCQKIREISNVPMIFLSSRNTPMDMVMSMNIGGDDYVQKPFHTDVLIAKINALLRRSYSYMDVQINKLDHDGVIFNLEDGTIRYEGQTSVLTKTESIILKILMKQKGTVISRKNMMRSLWDDESFIDENTLSVNMVRLRKKLDSIGKKNWIVTKKGQGYLIL</sequence>
<dbReference type="SMART" id="SM00862">
    <property type="entry name" value="Trans_reg_C"/>
    <property type="match status" value="1"/>
</dbReference>
<feature type="domain" description="OmpR/PhoB-type" evidence="9">
    <location>
        <begin position="126"/>
        <end position="223"/>
    </location>
</feature>
<dbReference type="Gene3D" id="1.10.10.10">
    <property type="entry name" value="Winged helix-like DNA-binding domain superfamily/Winged helix DNA-binding domain"/>
    <property type="match status" value="1"/>
</dbReference>
<evidence type="ECO:0000256" key="5">
    <source>
        <dbReference type="ARBA" id="ARBA00023163"/>
    </source>
</evidence>
<keyword evidence="1 6" id="KW-0597">Phosphoprotein</keyword>
<dbReference type="RefSeq" id="WP_160802909.1">
    <property type="nucleotide sequence ID" value="NZ_WUUL01000015.1"/>
</dbReference>
<dbReference type="InterPro" id="IPR011006">
    <property type="entry name" value="CheY-like_superfamily"/>
</dbReference>
<dbReference type="InterPro" id="IPR001867">
    <property type="entry name" value="OmpR/PhoB-type_DNA-bd"/>
</dbReference>
<evidence type="ECO:0000256" key="6">
    <source>
        <dbReference type="PROSITE-ProRule" id="PRU00169"/>
    </source>
</evidence>
<dbReference type="Gene3D" id="6.10.250.690">
    <property type="match status" value="1"/>
</dbReference>
<evidence type="ECO:0000259" key="8">
    <source>
        <dbReference type="PROSITE" id="PS50110"/>
    </source>
</evidence>
<dbReference type="Gene3D" id="3.40.50.2300">
    <property type="match status" value="1"/>
</dbReference>
<evidence type="ECO:0000256" key="2">
    <source>
        <dbReference type="ARBA" id="ARBA00023012"/>
    </source>
</evidence>
<dbReference type="PANTHER" id="PTHR48111:SF43">
    <property type="entry name" value="STAGE 0 SPORULATION PROTEIN A HOMOLOG"/>
    <property type="match status" value="1"/>
</dbReference>
<accession>A0A6I4VVL8</accession>
<feature type="domain" description="Response regulatory" evidence="8">
    <location>
        <begin position="2"/>
        <end position="115"/>
    </location>
</feature>
<organism evidence="10 11">
    <name type="scientific">Shimazuella alba</name>
    <dbReference type="NCBI Taxonomy" id="2690964"/>
    <lineage>
        <taxon>Bacteria</taxon>
        <taxon>Bacillati</taxon>
        <taxon>Bacillota</taxon>
        <taxon>Bacilli</taxon>
        <taxon>Bacillales</taxon>
        <taxon>Thermoactinomycetaceae</taxon>
        <taxon>Shimazuella</taxon>
    </lineage>
</organism>
<dbReference type="Pfam" id="PF00072">
    <property type="entry name" value="Response_reg"/>
    <property type="match status" value="1"/>
</dbReference>
<feature type="DNA-binding region" description="OmpR/PhoB-type" evidence="7">
    <location>
        <begin position="126"/>
        <end position="223"/>
    </location>
</feature>
<dbReference type="InterPro" id="IPR039420">
    <property type="entry name" value="WalR-like"/>
</dbReference>
<dbReference type="EMBL" id="WUUL01000015">
    <property type="protein sequence ID" value="MXQ55557.1"/>
    <property type="molecule type" value="Genomic_DNA"/>
</dbReference>
<dbReference type="GO" id="GO:0006355">
    <property type="term" value="P:regulation of DNA-templated transcription"/>
    <property type="evidence" value="ECO:0007669"/>
    <property type="project" value="InterPro"/>
</dbReference>
<keyword evidence="3" id="KW-0805">Transcription regulation</keyword>
<name>A0A6I4VVL8_9BACL</name>
<proteinExistence type="predicted"/>
<comment type="caution">
    <text evidence="10">The sequence shown here is derived from an EMBL/GenBank/DDBJ whole genome shotgun (WGS) entry which is preliminary data.</text>
</comment>
<evidence type="ECO:0000256" key="3">
    <source>
        <dbReference type="ARBA" id="ARBA00023015"/>
    </source>
</evidence>
<evidence type="ECO:0000256" key="1">
    <source>
        <dbReference type="ARBA" id="ARBA00022553"/>
    </source>
</evidence>
<dbReference type="PROSITE" id="PS50110">
    <property type="entry name" value="RESPONSE_REGULATORY"/>
    <property type="match status" value="1"/>
</dbReference>
<evidence type="ECO:0000259" key="9">
    <source>
        <dbReference type="PROSITE" id="PS51755"/>
    </source>
</evidence>
<dbReference type="GO" id="GO:0000976">
    <property type="term" value="F:transcription cis-regulatory region binding"/>
    <property type="evidence" value="ECO:0007669"/>
    <property type="project" value="TreeGrafter"/>
</dbReference>
<keyword evidence="4 7" id="KW-0238">DNA-binding</keyword>
<dbReference type="PANTHER" id="PTHR48111">
    <property type="entry name" value="REGULATOR OF RPOS"/>
    <property type="match status" value="1"/>
</dbReference>
<keyword evidence="2" id="KW-0902">Two-component regulatory system</keyword>
<evidence type="ECO:0000256" key="4">
    <source>
        <dbReference type="ARBA" id="ARBA00023125"/>
    </source>
</evidence>
<dbReference type="Pfam" id="PF00486">
    <property type="entry name" value="Trans_reg_C"/>
    <property type="match status" value="1"/>
</dbReference>
<dbReference type="InterPro" id="IPR001789">
    <property type="entry name" value="Sig_transdc_resp-reg_receiver"/>
</dbReference>
<dbReference type="CDD" id="cd00383">
    <property type="entry name" value="trans_reg_C"/>
    <property type="match status" value="1"/>
</dbReference>
<dbReference type="GO" id="GO:0032993">
    <property type="term" value="C:protein-DNA complex"/>
    <property type="evidence" value="ECO:0007669"/>
    <property type="project" value="TreeGrafter"/>
</dbReference>
<feature type="modified residue" description="4-aspartylphosphate" evidence="6">
    <location>
        <position position="51"/>
    </location>
</feature>
<dbReference type="SUPFAM" id="SSF46894">
    <property type="entry name" value="C-terminal effector domain of the bipartite response regulators"/>
    <property type="match status" value="1"/>
</dbReference>
<gene>
    <name evidence="10" type="ORF">GSM42_17890</name>
</gene>
<reference evidence="10 11" key="1">
    <citation type="submission" date="2019-12" db="EMBL/GenBank/DDBJ databases">
        <title>Whole-genome analyses of novel actinobacteria.</title>
        <authorList>
            <person name="Sahin N."/>
            <person name="Saygin H."/>
        </authorList>
    </citation>
    <scope>NUCLEOTIDE SEQUENCE [LARGE SCALE GENOMIC DNA]</scope>
    <source>
        <strain evidence="10 11">KC615</strain>
    </source>
</reference>
<dbReference type="InterPro" id="IPR016032">
    <property type="entry name" value="Sig_transdc_resp-reg_C-effctor"/>
</dbReference>
<evidence type="ECO:0000313" key="11">
    <source>
        <dbReference type="Proteomes" id="UP000430692"/>
    </source>
</evidence>
<dbReference type="GO" id="GO:0005829">
    <property type="term" value="C:cytosol"/>
    <property type="evidence" value="ECO:0007669"/>
    <property type="project" value="TreeGrafter"/>
</dbReference>
<dbReference type="AlphaFoldDB" id="A0A6I4VVL8"/>
<dbReference type="CDD" id="cd18159">
    <property type="entry name" value="REC_OmpR_NsrR-like"/>
    <property type="match status" value="1"/>
</dbReference>
<keyword evidence="11" id="KW-1185">Reference proteome</keyword>
<evidence type="ECO:0000313" key="10">
    <source>
        <dbReference type="EMBL" id="MXQ55557.1"/>
    </source>
</evidence>
<dbReference type="GO" id="GO:0000156">
    <property type="term" value="F:phosphorelay response regulator activity"/>
    <property type="evidence" value="ECO:0007669"/>
    <property type="project" value="TreeGrafter"/>
</dbReference>
<keyword evidence="5" id="KW-0804">Transcription</keyword>
<dbReference type="PROSITE" id="PS51755">
    <property type="entry name" value="OMPR_PHOB"/>
    <property type="match status" value="1"/>
</dbReference>
<dbReference type="Proteomes" id="UP000430692">
    <property type="component" value="Unassembled WGS sequence"/>
</dbReference>
<protein>
    <submittedName>
        <fullName evidence="10">Response regulator</fullName>
    </submittedName>
</protein>
<dbReference type="SMART" id="SM00448">
    <property type="entry name" value="REC"/>
    <property type="match status" value="1"/>
</dbReference>
<dbReference type="InterPro" id="IPR036388">
    <property type="entry name" value="WH-like_DNA-bd_sf"/>
</dbReference>